<keyword evidence="1" id="KW-0732">Signal</keyword>
<dbReference type="RefSeq" id="WP_149821110.1">
    <property type="nucleotide sequence ID" value="NZ_VUOA01000037.1"/>
</dbReference>
<protein>
    <submittedName>
        <fullName evidence="2">Uncharacterized protein</fullName>
    </submittedName>
</protein>
<gene>
    <name evidence="2" type="ORF">F0L46_20650</name>
</gene>
<comment type="caution">
    <text evidence="2">The sequence shown here is derived from an EMBL/GenBank/DDBJ whole genome shotgun (WGS) entry which is preliminary data.</text>
</comment>
<dbReference type="OrthoDB" id="7998706at2"/>
<organism evidence="2 3">
    <name type="scientific">Salinarimonas soli</name>
    <dbReference type="NCBI Taxonomy" id="1638099"/>
    <lineage>
        <taxon>Bacteria</taxon>
        <taxon>Pseudomonadati</taxon>
        <taxon>Pseudomonadota</taxon>
        <taxon>Alphaproteobacteria</taxon>
        <taxon>Hyphomicrobiales</taxon>
        <taxon>Salinarimonadaceae</taxon>
        <taxon>Salinarimonas</taxon>
    </lineage>
</organism>
<feature type="signal peptide" evidence="1">
    <location>
        <begin position="1"/>
        <end position="24"/>
    </location>
</feature>
<proteinExistence type="predicted"/>
<dbReference type="Proteomes" id="UP000323142">
    <property type="component" value="Unassembled WGS sequence"/>
</dbReference>
<reference evidence="2 3" key="1">
    <citation type="submission" date="2019-09" db="EMBL/GenBank/DDBJ databases">
        <title>Salinarimonas rosea gen. nov., sp. nov., a new member of the a-2 subgroup of the Proteobacteria.</title>
        <authorList>
            <person name="Liu J."/>
        </authorList>
    </citation>
    <scope>NUCLEOTIDE SEQUENCE [LARGE SCALE GENOMIC DNA]</scope>
    <source>
        <strain evidence="2 3">BN140002</strain>
    </source>
</reference>
<name>A0A5B2V8T8_9HYPH</name>
<dbReference type="AlphaFoldDB" id="A0A5B2V8T8"/>
<feature type="chain" id="PRO_5022748051" evidence="1">
    <location>
        <begin position="25"/>
        <end position="158"/>
    </location>
</feature>
<evidence type="ECO:0000313" key="3">
    <source>
        <dbReference type="Proteomes" id="UP000323142"/>
    </source>
</evidence>
<dbReference type="EMBL" id="VUOA01000037">
    <property type="protein sequence ID" value="KAA2235158.1"/>
    <property type="molecule type" value="Genomic_DNA"/>
</dbReference>
<evidence type="ECO:0000313" key="2">
    <source>
        <dbReference type="EMBL" id="KAA2235158.1"/>
    </source>
</evidence>
<accession>A0A5B2V8T8</accession>
<reference evidence="2 3" key="2">
    <citation type="submission" date="2019-09" db="EMBL/GenBank/DDBJ databases">
        <authorList>
            <person name="Jin C."/>
        </authorList>
    </citation>
    <scope>NUCLEOTIDE SEQUENCE [LARGE SCALE GENOMIC DNA]</scope>
    <source>
        <strain evidence="2 3">BN140002</strain>
    </source>
</reference>
<keyword evidence="3" id="KW-1185">Reference proteome</keyword>
<sequence length="158" mass="17268">MRALVTALALSGAALLAPSAPALAQQTLVPCAREGGFCRVPYPTRVIYGVPGRTRAADVRGRGVECTNEVFGDPAYGVPKRCAYVARRGYDDEDDEPVARWRTCAAEDDYCEFRGRKRVRYGARGRYAEGVFRNGVDCDNDTFGDPLPGVRKSCQVLD</sequence>
<evidence type="ECO:0000256" key="1">
    <source>
        <dbReference type="SAM" id="SignalP"/>
    </source>
</evidence>